<feature type="transmembrane region" description="Helical" evidence="10">
    <location>
        <begin position="39"/>
        <end position="58"/>
    </location>
</feature>
<dbReference type="Proteomes" id="UP000030161">
    <property type="component" value="Unassembled WGS sequence"/>
</dbReference>
<dbReference type="GO" id="GO:0016020">
    <property type="term" value="C:membrane"/>
    <property type="evidence" value="ECO:0007669"/>
    <property type="project" value="UniProtKB-SubCell"/>
</dbReference>
<keyword evidence="6" id="KW-0735">Signal-anchor</keyword>
<dbReference type="EMBL" id="AJIX01000042">
    <property type="protein sequence ID" value="KGR04325.1"/>
    <property type="molecule type" value="Genomic_DNA"/>
</dbReference>
<keyword evidence="7 10" id="KW-1133">Transmembrane helix</keyword>
<accession>A0AB34PKS7</accession>
<evidence type="ECO:0000256" key="6">
    <source>
        <dbReference type="ARBA" id="ARBA00022968"/>
    </source>
</evidence>
<proteinExistence type="inferred from homology"/>
<gene>
    <name evidence="11" type="ORF">MG3_05451</name>
</gene>
<keyword evidence="9" id="KW-0961">Cell wall biogenesis/degradation</keyword>
<dbReference type="GO" id="GO:0071555">
    <property type="term" value="P:cell wall organization"/>
    <property type="evidence" value="ECO:0007669"/>
    <property type="project" value="UniProtKB-KW"/>
</dbReference>
<keyword evidence="5 10" id="KW-0812">Transmembrane</keyword>
<evidence type="ECO:0000256" key="5">
    <source>
        <dbReference type="ARBA" id="ARBA00022692"/>
    </source>
</evidence>
<evidence type="ECO:0000256" key="9">
    <source>
        <dbReference type="ARBA" id="ARBA00023316"/>
    </source>
</evidence>
<evidence type="ECO:0000256" key="1">
    <source>
        <dbReference type="ARBA" id="ARBA00004606"/>
    </source>
</evidence>
<name>A0AB34PKS7_CANAX</name>
<dbReference type="AlphaFoldDB" id="A0AB34PKS7"/>
<organism evidence="11 12">
    <name type="scientific">Candida albicans P78048</name>
    <dbReference type="NCBI Taxonomy" id="1094989"/>
    <lineage>
        <taxon>Eukaryota</taxon>
        <taxon>Fungi</taxon>
        <taxon>Dikarya</taxon>
        <taxon>Ascomycota</taxon>
        <taxon>Saccharomycotina</taxon>
        <taxon>Pichiomycetes</taxon>
        <taxon>Debaryomycetaceae</taxon>
        <taxon>Candida/Lodderomyces clade</taxon>
        <taxon>Candida</taxon>
    </lineage>
</organism>
<evidence type="ECO:0000256" key="10">
    <source>
        <dbReference type="SAM" id="Phobius"/>
    </source>
</evidence>
<evidence type="ECO:0000256" key="4">
    <source>
        <dbReference type="ARBA" id="ARBA00022679"/>
    </source>
</evidence>
<evidence type="ECO:0000313" key="12">
    <source>
        <dbReference type="Proteomes" id="UP000030161"/>
    </source>
</evidence>
<sequence>MFESDLSFYSALLILCCPISIVFFKKFPIKGYTGANKVSLFLQCLIAILNLNILYSFINSLTITLGHDGSSANTLTIDPITTTQQQGHVDYTPIKVSGYTFKNQVATKNLQCDSIVYDQDLDLQVSQAVDLNKPEDLKFFRDKLNELRSLNNIYDLFFQDNEDEVEESILERKWYKFCGSAVWLDKYGVYFMVNRIAYSKKGTRNNPTISVLAGQVFDKNWIELTGKKFPFSGLEFPTILPHYIDEGKEAEKVILGAEDPRVILHEYTNENGIRIQEPLIAFNALSTEVNWKRAMHIYRPLHDPHRIIRLSIENYAPREKEKNWAPFIDGNNLNFVYNFPLRILRCNINNGDCQKVSGPDFNDKSHENAGKLRGGTNLVEIPSQSLPKHLRSRKYWFGIARSHITDCGCVGELYRPHLILISRNKKSDQYELNYVSDLIDFNVNPEPWTPGKTTCSDGKSVLIPNSVAFIKDDYMSVTFSEADKTNKLINAKGWLTYITKMLEFTQERLNDESSDPVLESRLLSKCSTFLAQQYCALSKDTMGWDKLFR</sequence>
<dbReference type="InterPro" id="IPR021988">
    <property type="entry name" value="BMT1"/>
</dbReference>
<feature type="transmembrane region" description="Helical" evidence="10">
    <location>
        <begin position="6"/>
        <end position="27"/>
    </location>
</feature>
<comment type="subcellular location">
    <subcellularLocation>
        <location evidence="1">Membrane</location>
        <topology evidence="1">Single-pass type II membrane protein</topology>
    </subcellularLocation>
</comment>
<evidence type="ECO:0000313" key="11">
    <source>
        <dbReference type="EMBL" id="KGR04325.1"/>
    </source>
</evidence>
<evidence type="ECO:0000256" key="8">
    <source>
        <dbReference type="ARBA" id="ARBA00023136"/>
    </source>
</evidence>
<comment type="caution">
    <text evidence="11">The sequence shown here is derived from an EMBL/GenBank/DDBJ whole genome shotgun (WGS) entry which is preliminary data.</text>
</comment>
<evidence type="ECO:0000256" key="3">
    <source>
        <dbReference type="ARBA" id="ARBA00022676"/>
    </source>
</evidence>
<evidence type="ECO:0000256" key="7">
    <source>
        <dbReference type="ARBA" id="ARBA00022989"/>
    </source>
</evidence>
<reference evidence="11 12" key="1">
    <citation type="submission" date="2013-12" db="EMBL/GenBank/DDBJ databases">
        <title>The Genome Sequence of Candida albicans P78048.</title>
        <authorList>
            <consortium name="The Broad Institute Genome Sequencing Platform"/>
            <consortium name="The Broad Institute Genome Sequencing Center for Infectious Disease"/>
            <person name="Cuomo C."/>
            <person name="Bennett R."/>
            <person name="Hirakawa M."/>
            <person name="Noverr M."/>
            <person name="Mitchell A."/>
            <person name="Young S.K."/>
            <person name="Zeng Q."/>
            <person name="Gargeya S."/>
            <person name="Fitzgerald M."/>
            <person name="Abouelleil A."/>
            <person name="Alvarado L."/>
            <person name="Berlin A.M."/>
            <person name="Chapman S.B."/>
            <person name="Dewar J."/>
            <person name="Goldberg J."/>
            <person name="Griggs A."/>
            <person name="Gujja S."/>
            <person name="Hansen M."/>
            <person name="Howarth C."/>
            <person name="Imamovic A."/>
            <person name="Larimer J."/>
            <person name="McCowan C."/>
            <person name="Murphy C."/>
            <person name="Pearson M."/>
            <person name="Priest M."/>
            <person name="Roberts A."/>
            <person name="Saif S."/>
            <person name="Shea T."/>
            <person name="Sykes S."/>
            <person name="Wortman J."/>
            <person name="Nusbaum C."/>
            <person name="Birren B."/>
        </authorList>
    </citation>
    <scope>NUCLEOTIDE SEQUENCE [LARGE SCALE GENOMIC DNA]</scope>
    <source>
        <strain evidence="11 12">P78048</strain>
    </source>
</reference>
<comment type="similarity">
    <text evidence="2">Belongs to the BMT family.</text>
</comment>
<keyword evidence="8 10" id="KW-0472">Membrane</keyword>
<dbReference type="GO" id="GO:0000030">
    <property type="term" value="F:mannosyltransferase activity"/>
    <property type="evidence" value="ECO:0007669"/>
    <property type="project" value="InterPro"/>
</dbReference>
<keyword evidence="3" id="KW-0328">Glycosyltransferase</keyword>
<protein>
    <submittedName>
        <fullName evidence="11">Uncharacterized protein</fullName>
    </submittedName>
</protein>
<keyword evidence="4" id="KW-0808">Transferase</keyword>
<evidence type="ECO:0000256" key="2">
    <source>
        <dbReference type="ARBA" id="ARBA00009486"/>
    </source>
</evidence>
<dbReference type="Pfam" id="PF12141">
    <property type="entry name" value="BMT"/>
    <property type="match status" value="2"/>
</dbReference>